<accession>A0A438DY29</accession>
<comment type="caution">
    <text evidence="1">The sequence shown here is derived from an EMBL/GenBank/DDBJ whole genome shotgun (WGS) entry which is preliminary data.</text>
</comment>
<proteinExistence type="predicted"/>
<reference evidence="1 2" key="1">
    <citation type="journal article" date="2018" name="PLoS Genet.">
        <title>Population sequencing reveals clonal diversity and ancestral inbreeding in the grapevine cultivar Chardonnay.</title>
        <authorList>
            <person name="Roach M.J."/>
            <person name="Johnson D.L."/>
            <person name="Bohlmann J."/>
            <person name="van Vuuren H.J."/>
            <person name="Jones S.J."/>
            <person name="Pretorius I.S."/>
            <person name="Schmidt S.A."/>
            <person name="Borneman A.R."/>
        </authorList>
    </citation>
    <scope>NUCLEOTIDE SEQUENCE [LARGE SCALE GENOMIC DNA]</scope>
    <source>
        <strain evidence="2">cv. Chardonnay</strain>
        <tissue evidence="1">Leaf</tissue>
    </source>
</reference>
<organism evidence="1 2">
    <name type="scientific">Vitis vinifera</name>
    <name type="common">Grape</name>
    <dbReference type="NCBI Taxonomy" id="29760"/>
    <lineage>
        <taxon>Eukaryota</taxon>
        <taxon>Viridiplantae</taxon>
        <taxon>Streptophyta</taxon>
        <taxon>Embryophyta</taxon>
        <taxon>Tracheophyta</taxon>
        <taxon>Spermatophyta</taxon>
        <taxon>Magnoliopsida</taxon>
        <taxon>eudicotyledons</taxon>
        <taxon>Gunneridae</taxon>
        <taxon>Pentapetalae</taxon>
        <taxon>rosids</taxon>
        <taxon>Vitales</taxon>
        <taxon>Vitaceae</taxon>
        <taxon>Viteae</taxon>
        <taxon>Vitis</taxon>
    </lineage>
</organism>
<sequence>MKENLQIFDWELSDDELAKIGQIPQRRGFSGQMFVHHDGIYKSSEELWDDDA</sequence>
<protein>
    <submittedName>
        <fullName evidence="1">Putative NAD(P)H-dependent oxidoreductase 1</fullName>
    </submittedName>
</protein>
<name>A0A438DY29_VITVI</name>
<evidence type="ECO:0000313" key="1">
    <source>
        <dbReference type="EMBL" id="RVW40394.1"/>
    </source>
</evidence>
<gene>
    <name evidence="1" type="primary">Os10g0113000_0</name>
    <name evidence="1" type="ORF">CK203_090010</name>
</gene>
<dbReference type="SUPFAM" id="SSF51430">
    <property type="entry name" value="NAD(P)-linked oxidoreductase"/>
    <property type="match status" value="1"/>
</dbReference>
<evidence type="ECO:0000313" key="2">
    <source>
        <dbReference type="Proteomes" id="UP000288805"/>
    </source>
</evidence>
<dbReference type="EMBL" id="QGNW01001459">
    <property type="protein sequence ID" value="RVW40394.1"/>
    <property type="molecule type" value="Genomic_DNA"/>
</dbReference>
<dbReference type="InterPro" id="IPR036812">
    <property type="entry name" value="NAD(P)_OxRdtase_dom_sf"/>
</dbReference>
<dbReference type="Proteomes" id="UP000288805">
    <property type="component" value="Unassembled WGS sequence"/>
</dbReference>
<dbReference type="Gene3D" id="3.20.20.100">
    <property type="entry name" value="NADP-dependent oxidoreductase domain"/>
    <property type="match status" value="1"/>
</dbReference>
<dbReference type="AlphaFoldDB" id="A0A438DY29"/>